<evidence type="ECO:0000256" key="5">
    <source>
        <dbReference type="SAM" id="SignalP"/>
    </source>
</evidence>
<dbReference type="PANTHER" id="PTHR35936">
    <property type="entry name" value="MEMBRANE-BOUND LYTIC MUREIN TRANSGLYCOSYLASE F"/>
    <property type="match status" value="1"/>
</dbReference>
<evidence type="ECO:0000256" key="3">
    <source>
        <dbReference type="ARBA" id="ARBA00022729"/>
    </source>
</evidence>
<dbReference type="PANTHER" id="PTHR35936:SF17">
    <property type="entry name" value="ARGININE-BINDING EXTRACELLULAR PROTEIN ARTP"/>
    <property type="match status" value="1"/>
</dbReference>
<gene>
    <name evidence="7" type="ORF">HF838_20545</name>
</gene>
<evidence type="ECO:0000256" key="2">
    <source>
        <dbReference type="ARBA" id="ARBA00010333"/>
    </source>
</evidence>
<comment type="caution">
    <text evidence="7">The sequence shown here is derived from an EMBL/GenBank/DDBJ whole genome shotgun (WGS) entry which is preliminary data.</text>
</comment>
<reference evidence="7 8" key="1">
    <citation type="submission" date="2020-04" db="EMBL/GenBank/DDBJ databases">
        <authorList>
            <person name="Hitch T.C.A."/>
            <person name="Wylensek D."/>
            <person name="Clavel T."/>
        </authorList>
    </citation>
    <scope>NUCLEOTIDE SEQUENCE [LARGE SCALE GENOMIC DNA]</scope>
    <source>
        <strain evidence="7 8">WB01_D5_05</strain>
    </source>
</reference>
<dbReference type="Gene3D" id="3.40.190.10">
    <property type="entry name" value="Periplasmic binding protein-like II"/>
    <property type="match status" value="2"/>
</dbReference>
<feature type="signal peptide" evidence="5">
    <location>
        <begin position="1"/>
        <end position="27"/>
    </location>
</feature>
<sequence>MTTWKKAGILFLIVVMGLMAAACGNKAETTTKTDGKSDTKADKKILAVTHAQFPPFEYMSAQGKPEGFDIDIINAIGKELGWQVEVQDTGFDGALEQVKNGKAQVAIAAITIDKKRQQSYAFSDPYFDAKQLIMVPKGSQIKTIQDIKGKKVAVQLSTTGALLAEKILGKGSKDIFQFEDLPSAMDELYNKRVDVVIGDNVPMMEQMAKVSKPGFVTLDDPTIPKESYGILMQKGNDEMVKQVNDALKKIKENGTYDEIYKKYFSQK</sequence>
<dbReference type="InterPro" id="IPR018313">
    <property type="entry name" value="SBP_3_CS"/>
</dbReference>
<evidence type="ECO:0000256" key="4">
    <source>
        <dbReference type="RuleBase" id="RU003744"/>
    </source>
</evidence>
<keyword evidence="3 5" id="KW-0732">Signal</keyword>
<dbReference type="InterPro" id="IPR001638">
    <property type="entry name" value="Solute-binding_3/MltF_N"/>
</dbReference>
<dbReference type="PROSITE" id="PS01039">
    <property type="entry name" value="SBP_BACTERIAL_3"/>
    <property type="match status" value="1"/>
</dbReference>
<dbReference type="AlphaFoldDB" id="A0A848D3L3"/>
<feature type="domain" description="Solute-binding protein family 3/N-terminal" evidence="6">
    <location>
        <begin position="44"/>
        <end position="267"/>
    </location>
</feature>
<dbReference type="SMART" id="SM00062">
    <property type="entry name" value="PBPb"/>
    <property type="match status" value="1"/>
</dbReference>
<dbReference type="Pfam" id="PF00497">
    <property type="entry name" value="SBP_bac_3"/>
    <property type="match status" value="1"/>
</dbReference>
<evidence type="ECO:0000259" key="6">
    <source>
        <dbReference type="SMART" id="SM00062"/>
    </source>
</evidence>
<accession>A0A848D3L3</accession>
<dbReference type="GO" id="GO:0030313">
    <property type="term" value="C:cell envelope"/>
    <property type="evidence" value="ECO:0007669"/>
    <property type="project" value="UniProtKB-SubCell"/>
</dbReference>
<evidence type="ECO:0000256" key="1">
    <source>
        <dbReference type="ARBA" id="ARBA00004196"/>
    </source>
</evidence>
<dbReference type="PROSITE" id="PS51257">
    <property type="entry name" value="PROKAR_LIPOPROTEIN"/>
    <property type="match status" value="1"/>
</dbReference>
<evidence type="ECO:0000313" key="7">
    <source>
        <dbReference type="EMBL" id="NMF00617.1"/>
    </source>
</evidence>
<dbReference type="EMBL" id="JABAGO010000050">
    <property type="protein sequence ID" value="NMF00617.1"/>
    <property type="molecule type" value="Genomic_DNA"/>
</dbReference>
<evidence type="ECO:0000313" key="8">
    <source>
        <dbReference type="Proteomes" id="UP000561326"/>
    </source>
</evidence>
<protein>
    <submittedName>
        <fullName evidence="7">Basic amino acid ABC transporter substrate-binding protein</fullName>
    </submittedName>
</protein>
<name>A0A848D3L3_ANEAE</name>
<dbReference type="Proteomes" id="UP000561326">
    <property type="component" value="Unassembled WGS sequence"/>
</dbReference>
<comment type="subcellular location">
    <subcellularLocation>
        <location evidence="1">Cell envelope</location>
    </subcellularLocation>
</comment>
<dbReference type="CDD" id="cd13624">
    <property type="entry name" value="PBP2_Arg_Lys_His"/>
    <property type="match status" value="1"/>
</dbReference>
<dbReference type="RefSeq" id="WP_168976265.1">
    <property type="nucleotide sequence ID" value="NZ_JABAGO010000050.1"/>
</dbReference>
<feature type="chain" id="PRO_5032792642" evidence="5">
    <location>
        <begin position="28"/>
        <end position="267"/>
    </location>
</feature>
<dbReference type="SUPFAM" id="SSF53850">
    <property type="entry name" value="Periplasmic binding protein-like II"/>
    <property type="match status" value="1"/>
</dbReference>
<proteinExistence type="inferred from homology"/>
<comment type="similarity">
    <text evidence="2 4">Belongs to the bacterial solute-binding protein 3 family.</text>
</comment>
<organism evidence="7 8">
    <name type="scientific">Aneurinibacillus aneurinilyticus</name>
    <name type="common">Bacillus aneurinolyticus</name>
    <dbReference type="NCBI Taxonomy" id="1391"/>
    <lineage>
        <taxon>Bacteria</taxon>
        <taxon>Bacillati</taxon>
        <taxon>Bacillota</taxon>
        <taxon>Bacilli</taxon>
        <taxon>Bacillales</taxon>
        <taxon>Paenibacillaceae</taxon>
        <taxon>Aneurinibacillus group</taxon>
        <taxon>Aneurinibacillus</taxon>
    </lineage>
</organism>